<protein>
    <submittedName>
        <fullName evidence="2">Uncharacterized protein</fullName>
    </submittedName>
</protein>
<keyword evidence="3" id="KW-1185">Reference proteome</keyword>
<sequence>MPADVLRGLPRGPRGPRSPAGLRRSAADEPRCVLGPTDGRKDSALDGGGMTPRYALWCHLVILTPATTAWLRAGLPRFATVYPRSSSSRQTRGEHLRLRNNRNIPAPARRPEEEEAAAET</sequence>
<name>A0AAD7W4F1_9TELE</name>
<organism evidence="2 3">
    <name type="scientific">Aldrovandia affinis</name>
    <dbReference type="NCBI Taxonomy" id="143900"/>
    <lineage>
        <taxon>Eukaryota</taxon>
        <taxon>Metazoa</taxon>
        <taxon>Chordata</taxon>
        <taxon>Craniata</taxon>
        <taxon>Vertebrata</taxon>
        <taxon>Euteleostomi</taxon>
        <taxon>Actinopterygii</taxon>
        <taxon>Neopterygii</taxon>
        <taxon>Teleostei</taxon>
        <taxon>Notacanthiformes</taxon>
        <taxon>Halosauridae</taxon>
        <taxon>Aldrovandia</taxon>
    </lineage>
</organism>
<feature type="compositionally biased region" description="Low complexity" evidence="1">
    <location>
        <begin position="1"/>
        <end position="24"/>
    </location>
</feature>
<accession>A0AAD7W4F1</accession>
<gene>
    <name evidence="2" type="ORF">AAFF_G00214160</name>
</gene>
<dbReference type="EMBL" id="JAINUG010000284">
    <property type="protein sequence ID" value="KAJ8383846.1"/>
    <property type="molecule type" value="Genomic_DNA"/>
</dbReference>
<evidence type="ECO:0000313" key="2">
    <source>
        <dbReference type="EMBL" id="KAJ8383846.1"/>
    </source>
</evidence>
<comment type="caution">
    <text evidence="2">The sequence shown here is derived from an EMBL/GenBank/DDBJ whole genome shotgun (WGS) entry which is preliminary data.</text>
</comment>
<dbReference type="Proteomes" id="UP001221898">
    <property type="component" value="Unassembled WGS sequence"/>
</dbReference>
<evidence type="ECO:0000313" key="3">
    <source>
        <dbReference type="Proteomes" id="UP001221898"/>
    </source>
</evidence>
<reference evidence="2" key="1">
    <citation type="journal article" date="2023" name="Science">
        <title>Genome structures resolve the early diversification of teleost fishes.</title>
        <authorList>
            <person name="Parey E."/>
            <person name="Louis A."/>
            <person name="Montfort J."/>
            <person name="Bouchez O."/>
            <person name="Roques C."/>
            <person name="Iampietro C."/>
            <person name="Lluch J."/>
            <person name="Castinel A."/>
            <person name="Donnadieu C."/>
            <person name="Desvignes T."/>
            <person name="Floi Bucao C."/>
            <person name="Jouanno E."/>
            <person name="Wen M."/>
            <person name="Mejri S."/>
            <person name="Dirks R."/>
            <person name="Jansen H."/>
            <person name="Henkel C."/>
            <person name="Chen W.J."/>
            <person name="Zahm M."/>
            <person name="Cabau C."/>
            <person name="Klopp C."/>
            <person name="Thompson A.W."/>
            <person name="Robinson-Rechavi M."/>
            <person name="Braasch I."/>
            <person name="Lecointre G."/>
            <person name="Bobe J."/>
            <person name="Postlethwait J.H."/>
            <person name="Berthelot C."/>
            <person name="Roest Crollius H."/>
            <person name="Guiguen Y."/>
        </authorList>
    </citation>
    <scope>NUCLEOTIDE SEQUENCE</scope>
    <source>
        <strain evidence="2">NC1722</strain>
    </source>
</reference>
<evidence type="ECO:0000256" key="1">
    <source>
        <dbReference type="SAM" id="MobiDB-lite"/>
    </source>
</evidence>
<feature type="region of interest" description="Disordered" evidence="1">
    <location>
        <begin position="83"/>
        <end position="120"/>
    </location>
</feature>
<feature type="region of interest" description="Disordered" evidence="1">
    <location>
        <begin position="1"/>
        <end position="46"/>
    </location>
</feature>
<proteinExistence type="predicted"/>
<dbReference type="AlphaFoldDB" id="A0AAD7W4F1"/>